<keyword evidence="4 5" id="KW-0472">Membrane</keyword>
<dbReference type="NCBIfam" id="TIGR02138">
    <property type="entry name" value="phosphate_pstC"/>
    <property type="match status" value="1"/>
</dbReference>
<sequence length="333" mass="35371">MSTDDITDDLTRNTQNAPVELVTRSFFFVCAVLSIVTTVGIILLLVTEAMKFFSVTAPLMGFEGQTASIVEFLTGTTWQVNAGKFGVLALVSATVLITFGSALIAIPFGVATAIYLSEYADPRHRDVLKPALEVLAGIPTVVYGFFALIYITPAIQTVLPDTGTFNLISASIVVGIMIIPMVASISEDAMSAVPDDLRQAGYGMGATKFDVSTGIVVPAALSGIFSSFILALSRAIGETMAVTVAAGAQARYLNPFPVFEFLNGNAPLPVNVAVYQEGALPMTAAMVQLLTGDIEGGGLEYRSLFAIGLTLFVITLVMNIVSDYIAQKYREEY</sequence>
<evidence type="ECO:0000256" key="1">
    <source>
        <dbReference type="ARBA" id="ARBA00004141"/>
    </source>
</evidence>
<keyword evidence="2 5" id="KW-0812">Transmembrane</keyword>
<accession>A0A9E7R747</accession>
<dbReference type="EMBL" id="CP104003">
    <property type="protein sequence ID" value="UWM56782.1"/>
    <property type="molecule type" value="Genomic_DNA"/>
</dbReference>
<gene>
    <name evidence="8" type="primary">pstC</name>
    <name evidence="8" type="ORF">N0B31_10900</name>
</gene>
<keyword evidence="3 5" id="KW-1133">Transmembrane helix</keyword>
<dbReference type="RefSeq" id="WP_260643896.1">
    <property type="nucleotide sequence ID" value="NZ_CP104003.1"/>
</dbReference>
<organism evidence="8 9">
    <name type="scientific">Salinirubellus salinus</name>
    <dbReference type="NCBI Taxonomy" id="1364945"/>
    <lineage>
        <taxon>Archaea</taxon>
        <taxon>Methanobacteriati</taxon>
        <taxon>Methanobacteriota</taxon>
        <taxon>Stenosarchaea group</taxon>
        <taxon>Halobacteria</taxon>
        <taxon>Halobacteriales</taxon>
        <taxon>Natronomonadaceae</taxon>
        <taxon>Salinirubellus</taxon>
    </lineage>
</organism>
<evidence type="ECO:0000256" key="5">
    <source>
        <dbReference type="RuleBase" id="RU363032"/>
    </source>
</evidence>
<comment type="similarity">
    <text evidence="6">Belongs to the binding-protein-dependent transport system permease family. CysTW subfamily.</text>
</comment>
<dbReference type="CDD" id="cd06261">
    <property type="entry name" value="TM_PBP2"/>
    <property type="match status" value="1"/>
</dbReference>
<feature type="domain" description="ABC transmembrane type-1" evidence="7">
    <location>
        <begin position="91"/>
        <end position="322"/>
    </location>
</feature>
<dbReference type="GO" id="GO:0006817">
    <property type="term" value="P:phosphate ion transport"/>
    <property type="evidence" value="ECO:0007669"/>
    <property type="project" value="UniProtKB-KW"/>
</dbReference>
<protein>
    <recommendedName>
        <fullName evidence="6">Phosphate transport system permease protein</fullName>
    </recommendedName>
</protein>
<dbReference type="Pfam" id="PF00528">
    <property type="entry name" value="BPD_transp_1"/>
    <property type="match status" value="1"/>
</dbReference>
<dbReference type="Proteomes" id="UP001057580">
    <property type="component" value="Chromosome"/>
</dbReference>
<feature type="transmembrane region" description="Helical" evidence="5">
    <location>
        <begin position="26"/>
        <end position="46"/>
    </location>
</feature>
<feature type="transmembrane region" description="Helical" evidence="5">
    <location>
        <begin position="164"/>
        <end position="185"/>
    </location>
</feature>
<feature type="transmembrane region" description="Helical" evidence="5">
    <location>
        <begin position="134"/>
        <end position="152"/>
    </location>
</feature>
<keyword evidence="9" id="KW-1185">Reference proteome</keyword>
<reference evidence="8" key="1">
    <citation type="submission" date="2022-09" db="EMBL/GenBank/DDBJ databases">
        <title>Diverse halophilic archaea isolated from saline environments.</title>
        <authorList>
            <person name="Cui H.-L."/>
        </authorList>
    </citation>
    <scope>NUCLEOTIDE SEQUENCE</scope>
    <source>
        <strain evidence="8">ZS-35-S2</strain>
    </source>
</reference>
<evidence type="ECO:0000256" key="2">
    <source>
        <dbReference type="ARBA" id="ARBA00022692"/>
    </source>
</evidence>
<dbReference type="PROSITE" id="PS50928">
    <property type="entry name" value="ABC_TM1"/>
    <property type="match status" value="1"/>
</dbReference>
<name>A0A9E7R747_9EURY</name>
<feature type="transmembrane region" description="Helical" evidence="5">
    <location>
        <begin position="87"/>
        <end position="114"/>
    </location>
</feature>
<dbReference type="AlphaFoldDB" id="A0A9E7R747"/>
<evidence type="ECO:0000313" key="9">
    <source>
        <dbReference type="Proteomes" id="UP001057580"/>
    </source>
</evidence>
<dbReference type="GeneID" id="74942936"/>
<proteinExistence type="inferred from homology"/>
<dbReference type="InterPro" id="IPR035906">
    <property type="entry name" value="MetI-like_sf"/>
</dbReference>
<evidence type="ECO:0000259" key="7">
    <source>
        <dbReference type="PROSITE" id="PS50928"/>
    </source>
</evidence>
<dbReference type="InterPro" id="IPR011864">
    <property type="entry name" value="Phosphate_PstC"/>
</dbReference>
<evidence type="ECO:0000256" key="4">
    <source>
        <dbReference type="ARBA" id="ARBA00023136"/>
    </source>
</evidence>
<comment type="function">
    <text evidence="6">Part of the binding-protein-dependent transport system for phosphate; probably responsible for the translocation of the substrate across the membrane.</text>
</comment>
<evidence type="ECO:0000313" key="8">
    <source>
        <dbReference type="EMBL" id="UWM56782.1"/>
    </source>
</evidence>
<keyword evidence="6" id="KW-1003">Cell membrane</keyword>
<dbReference type="SUPFAM" id="SSF161098">
    <property type="entry name" value="MetI-like"/>
    <property type="match status" value="1"/>
</dbReference>
<dbReference type="PANTHER" id="PTHR42727">
    <property type="entry name" value="PHOSPHATE TRANSPORT SYSTEM PERMEASE PROTEIN"/>
    <property type="match status" value="1"/>
</dbReference>
<feature type="transmembrane region" description="Helical" evidence="5">
    <location>
        <begin position="304"/>
        <end position="326"/>
    </location>
</feature>
<dbReference type="InterPro" id="IPR000515">
    <property type="entry name" value="MetI-like"/>
</dbReference>
<dbReference type="KEGG" id="ssai:N0B31_10900"/>
<comment type="subcellular location">
    <subcellularLocation>
        <location evidence="5">Cell membrane</location>
        <topology evidence="5">Multi-pass membrane protein</topology>
    </subcellularLocation>
    <subcellularLocation>
        <location evidence="1">Membrane</location>
        <topology evidence="1">Multi-pass membrane protein</topology>
    </subcellularLocation>
</comment>
<dbReference type="PANTHER" id="PTHR42727:SF1">
    <property type="entry name" value="PHOSPHATE TRANSPORT SYSTEM PERMEASE"/>
    <property type="match status" value="1"/>
</dbReference>
<dbReference type="Gene3D" id="1.10.3720.10">
    <property type="entry name" value="MetI-like"/>
    <property type="match status" value="1"/>
</dbReference>
<evidence type="ECO:0000256" key="6">
    <source>
        <dbReference type="RuleBase" id="RU363054"/>
    </source>
</evidence>
<dbReference type="GO" id="GO:0005886">
    <property type="term" value="C:plasma membrane"/>
    <property type="evidence" value="ECO:0007669"/>
    <property type="project" value="UniProtKB-SubCell"/>
</dbReference>
<keyword evidence="6" id="KW-0592">Phosphate transport</keyword>
<keyword evidence="5" id="KW-0813">Transport</keyword>
<dbReference type="GO" id="GO:0005315">
    <property type="term" value="F:phosphate transmembrane transporter activity"/>
    <property type="evidence" value="ECO:0007669"/>
    <property type="project" value="InterPro"/>
</dbReference>
<feature type="transmembrane region" description="Helical" evidence="5">
    <location>
        <begin position="211"/>
        <end position="232"/>
    </location>
</feature>
<evidence type="ECO:0000256" key="3">
    <source>
        <dbReference type="ARBA" id="ARBA00022989"/>
    </source>
</evidence>